<dbReference type="AlphaFoldDB" id="A0A941EN06"/>
<organism evidence="1 2">
    <name type="scientific">Actinospica durhamensis</name>
    <dbReference type="NCBI Taxonomy" id="1508375"/>
    <lineage>
        <taxon>Bacteria</taxon>
        <taxon>Bacillati</taxon>
        <taxon>Actinomycetota</taxon>
        <taxon>Actinomycetes</taxon>
        <taxon>Catenulisporales</taxon>
        <taxon>Actinospicaceae</taxon>
        <taxon>Actinospica</taxon>
    </lineage>
</organism>
<evidence type="ECO:0000313" key="1">
    <source>
        <dbReference type="EMBL" id="MBR7835415.1"/>
    </source>
</evidence>
<dbReference type="Pfam" id="PF13646">
    <property type="entry name" value="HEAT_2"/>
    <property type="match status" value="1"/>
</dbReference>
<dbReference type="InterPro" id="IPR016024">
    <property type="entry name" value="ARM-type_fold"/>
</dbReference>
<proteinExistence type="predicted"/>
<dbReference type="Gene3D" id="1.25.10.10">
    <property type="entry name" value="Leucine-rich Repeat Variant"/>
    <property type="match status" value="2"/>
</dbReference>
<comment type="caution">
    <text evidence="1">The sequence shown here is derived from an EMBL/GenBank/DDBJ whole genome shotgun (WGS) entry which is preliminary data.</text>
</comment>
<accession>A0A941EN06</accession>
<keyword evidence="2" id="KW-1185">Reference proteome</keyword>
<dbReference type="RefSeq" id="WP_212529909.1">
    <property type="nucleotide sequence ID" value="NZ_JAGSOG010000094.1"/>
</dbReference>
<gene>
    <name evidence="1" type="ORF">KDL01_19225</name>
</gene>
<evidence type="ECO:0000313" key="2">
    <source>
        <dbReference type="Proteomes" id="UP000675781"/>
    </source>
</evidence>
<reference evidence="1" key="1">
    <citation type="submission" date="2021-04" db="EMBL/GenBank/DDBJ databases">
        <title>Genome based classification of Actinospica acidithermotolerans sp. nov., an actinobacterium isolated from an Indonesian hot spring.</title>
        <authorList>
            <person name="Kusuma A.B."/>
            <person name="Putra K.E."/>
            <person name="Nafisah S."/>
            <person name="Loh J."/>
            <person name="Nouioui I."/>
            <person name="Goodfellow M."/>
        </authorList>
    </citation>
    <scope>NUCLEOTIDE SEQUENCE</scope>
    <source>
        <strain evidence="1">CSCA 57</strain>
    </source>
</reference>
<dbReference type="InterPro" id="IPR011989">
    <property type="entry name" value="ARM-like"/>
</dbReference>
<name>A0A941EN06_9ACTN</name>
<dbReference type="SUPFAM" id="SSF48371">
    <property type="entry name" value="ARM repeat"/>
    <property type="match status" value="1"/>
</dbReference>
<dbReference type="Proteomes" id="UP000675781">
    <property type="component" value="Unassembled WGS sequence"/>
</dbReference>
<dbReference type="EMBL" id="JAGSOG010000094">
    <property type="protein sequence ID" value="MBR7835415.1"/>
    <property type="molecule type" value="Genomic_DNA"/>
</dbReference>
<sequence>MGLDFAELNRLGWPERTAFVRALLARSREAALEILTESLDFRHYGWVTDLAVGHLGERADPRAVEIAVAHLERKGFRSLQAIRLLGLARAEQTVPLLVPFLPGGPRWYKGSQNTAEAYTALTRIGTEAAHAAVLASLRAVDAQETGEEAVRGLCCFGSPEAVDLVFRLTPTIARMWEGNTLAAVVKVVDERFTPFLLEVCAGPHRRIGLAGLYRAASERAVQPLCHMFLTTPDRRERRLIGSVIARHRGDAYYYLVAGVYEREAADVRICRDYLWLLGQVAPSDGVGLRDASVHAMSRVARHLRHTDALVRAQAARSLARLGPPRQQLAPHLKDLRHALCDTLPGLLDDPSYRVRAATAGALASLGDHDALPRLRAVAMQDPVTCVRDAAAAAIRHMT</sequence>
<protein>
    <submittedName>
        <fullName evidence="1">HEAT repeat domain-containing protein</fullName>
    </submittedName>
</protein>